<accession>A0A0N8KRA5</accession>
<dbReference type="InterPro" id="IPR029044">
    <property type="entry name" value="Nucleotide-diphossugar_trans"/>
</dbReference>
<feature type="domain" description="Glycosyltransferase 2-like" evidence="1">
    <location>
        <begin position="23"/>
        <end position="158"/>
    </location>
</feature>
<dbReference type="GO" id="GO:0016758">
    <property type="term" value="F:hexosyltransferase activity"/>
    <property type="evidence" value="ECO:0007669"/>
    <property type="project" value="UniProtKB-ARBA"/>
</dbReference>
<proteinExistence type="predicted"/>
<protein>
    <submittedName>
        <fullName evidence="2">Glycosyltransferase</fullName>
    </submittedName>
</protein>
<organism evidence="2 3">
    <name type="scientific">Candidatus Methanoperedens nitratireducens</name>
    <dbReference type="NCBI Taxonomy" id="1392998"/>
    <lineage>
        <taxon>Archaea</taxon>
        <taxon>Methanobacteriati</taxon>
        <taxon>Methanobacteriota</taxon>
        <taxon>Stenosarchaea group</taxon>
        <taxon>Methanomicrobia</taxon>
        <taxon>Methanosarcinales</taxon>
        <taxon>ANME-2 cluster</taxon>
        <taxon>Candidatus Methanoperedentaceae</taxon>
        <taxon>Candidatus Methanoperedens</taxon>
    </lineage>
</organism>
<dbReference type="EMBL" id="LKCM01000095">
    <property type="protein sequence ID" value="KPQ44394.1"/>
    <property type="molecule type" value="Genomic_DNA"/>
</dbReference>
<comment type="caution">
    <text evidence="2">The sequence shown here is derived from an EMBL/GenBank/DDBJ whole genome shotgun (WGS) entry which is preliminary data.</text>
</comment>
<dbReference type="PANTHER" id="PTHR22916:SF3">
    <property type="entry name" value="UDP-GLCNAC:BETAGAL BETA-1,3-N-ACETYLGLUCOSAMINYLTRANSFERASE-LIKE PROTEIN 1"/>
    <property type="match status" value="1"/>
</dbReference>
<evidence type="ECO:0000313" key="2">
    <source>
        <dbReference type="EMBL" id="KPQ44394.1"/>
    </source>
</evidence>
<gene>
    <name evidence="2" type="ORF">MPEBLZ_01027</name>
</gene>
<dbReference type="PATRIC" id="fig|1719120.3.peg.1106"/>
<name>A0A0N8KRA5_9EURY</name>
<dbReference type="PANTHER" id="PTHR22916">
    <property type="entry name" value="GLYCOSYLTRANSFERASE"/>
    <property type="match status" value="1"/>
</dbReference>
<dbReference type="Pfam" id="PF00535">
    <property type="entry name" value="Glycos_transf_2"/>
    <property type="match status" value="1"/>
</dbReference>
<sequence length="188" mass="22143">MQNLRSEKEIMQAWNPADKPLVSIMCITFNHEHYIEKTIQGFLIQETDFPFEIIIHDDASTDKTSEIVREYATNKYPKIIRPIFQNENQYSQGKKPRSIVEPQCKGKYIAVCEGDDFWTDKKKLQIQVDFLEANQDYVISGHDAFIIDEDGNHIKDSKLPNRYKRDYSSEELIMDEAWILTLSWYIVI</sequence>
<dbReference type="SUPFAM" id="SSF53448">
    <property type="entry name" value="Nucleotide-diphospho-sugar transferases"/>
    <property type="match status" value="1"/>
</dbReference>
<dbReference type="AlphaFoldDB" id="A0A0N8KRA5"/>
<reference evidence="2 3" key="1">
    <citation type="submission" date="2015-09" db="EMBL/GenBank/DDBJ databases">
        <title>A metagenomics-based metabolic model of nitrate-dependent anaerobic oxidation of methane by Methanoperedens-like archaea.</title>
        <authorList>
            <person name="Arshad A."/>
            <person name="Speth D.R."/>
            <person name="De Graaf R.M."/>
            <person name="Op Den Camp H.J."/>
            <person name="Jetten M.S."/>
            <person name="Welte C.U."/>
        </authorList>
    </citation>
    <scope>NUCLEOTIDE SEQUENCE [LARGE SCALE GENOMIC DNA]</scope>
</reference>
<evidence type="ECO:0000313" key="3">
    <source>
        <dbReference type="Proteomes" id="UP000050360"/>
    </source>
</evidence>
<keyword evidence="2" id="KW-0808">Transferase</keyword>
<dbReference type="Proteomes" id="UP000050360">
    <property type="component" value="Unassembled WGS sequence"/>
</dbReference>
<dbReference type="Gene3D" id="3.90.550.10">
    <property type="entry name" value="Spore Coat Polysaccharide Biosynthesis Protein SpsA, Chain A"/>
    <property type="match status" value="1"/>
</dbReference>
<evidence type="ECO:0000259" key="1">
    <source>
        <dbReference type="Pfam" id="PF00535"/>
    </source>
</evidence>
<dbReference type="InterPro" id="IPR001173">
    <property type="entry name" value="Glyco_trans_2-like"/>
</dbReference>